<reference evidence="2 3" key="1">
    <citation type="submission" date="2016-09" db="EMBL/GenBank/DDBJ databases">
        <title>Extensive genetic diversity and differential bi-allelic expression allows diatom success in the polar Southern Ocean.</title>
        <authorList>
            <consortium name="DOE Joint Genome Institute"/>
            <person name="Mock T."/>
            <person name="Otillar R.P."/>
            <person name="Strauss J."/>
            <person name="Dupont C."/>
            <person name="Frickenhaus S."/>
            <person name="Maumus F."/>
            <person name="Mcmullan M."/>
            <person name="Sanges R."/>
            <person name="Schmutz J."/>
            <person name="Toseland A."/>
            <person name="Valas R."/>
            <person name="Veluchamy A."/>
            <person name="Ward B.J."/>
            <person name="Allen A."/>
            <person name="Barry K."/>
            <person name="Falciatore A."/>
            <person name="Ferrante M."/>
            <person name="Fortunato A.E."/>
            <person name="Gloeckner G."/>
            <person name="Gruber A."/>
            <person name="Hipkin R."/>
            <person name="Janech M."/>
            <person name="Kroth P."/>
            <person name="Leese F."/>
            <person name="Lindquist E."/>
            <person name="Lyon B.R."/>
            <person name="Martin J."/>
            <person name="Mayer C."/>
            <person name="Parker M."/>
            <person name="Quesneville H."/>
            <person name="Raymond J."/>
            <person name="Uhlig C."/>
            <person name="Valentin K.U."/>
            <person name="Worden A.Z."/>
            <person name="Armbrust E.V."/>
            <person name="Bowler C."/>
            <person name="Green B."/>
            <person name="Moulton V."/>
            <person name="Van Oosterhout C."/>
            <person name="Grigoriev I."/>
        </authorList>
    </citation>
    <scope>NUCLEOTIDE SEQUENCE [LARGE SCALE GENOMIC DNA]</scope>
    <source>
        <strain evidence="2 3">CCMP1102</strain>
    </source>
</reference>
<feature type="region of interest" description="Disordered" evidence="1">
    <location>
        <begin position="303"/>
        <end position="323"/>
    </location>
</feature>
<evidence type="ECO:0000313" key="2">
    <source>
        <dbReference type="EMBL" id="OEU13829.1"/>
    </source>
</evidence>
<keyword evidence="3" id="KW-1185">Reference proteome</keyword>
<accession>A0A1E7F6S7</accession>
<dbReference type="EMBL" id="KV784361">
    <property type="protein sequence ID" value="OEU13829.1"/>
    <property type="molecule type" value="Genomic_DNA"/>
</dbReference>
<gene>
    <name evidence="2" type="ORF">FRACYDRAFT_242182</name>
</gene>
<evidence type="ECO:0000256" key="1">
    <source>
        <dbReference type="SAM" id="MobiDB-lite"/>
    </source>
</evidence>
<dbReference type="AlphaFoldDB" id="A0A1E7F6S7"/>
<name>A0A1E7F6S7_9STRA</name>
<sequence>MQKLKKDDPEYYLKKDVRRLWEWKDEILGDGRDFFVPKPKTLMTLQQYLLENIPNLTECSIISNCARLEILCSCEEKEKLRRQQQEQEQELLLARDISDCFITQMNHYENISKQKNTWMKILTQLPINMDQPESVLTTTTTTTTTMKKKTSATTTFDDNDNDIDNDNSSWWNVVVGTEAILTRLCYISAGMASRPSRPDRPVIFRPFSSPGKAARNSVIVPEIEELRQLVSAESSVSCSSSELRTSQIIAKAAYEKGIRPLINDCITKLDDSTGNKNNIEQRIVELRRGAFDFLLLEIGKDEHNNKTSTTSENNGSDYDNEGGHRELRSWLNRRLHRPTVELRSRSQQRHNNSYSSSSGRNNIVTEKDILVVHDCQNDNGKYYDDSDNKSYVEDCLDEIRKELLLEHHRLLSSVD</sequence>
<dbReference type="Proteomes" id="UP000095751">
    <property type="component" value="Unassembled WGS sequence"/>
</dbReference>
<evidence type="ECO:0000313" key="3">
    <source>
        <dbReference type="Proteomes" id="UP000095751"/>
    </source>
</evidence>
<organism evidence="2 3">
    <name type="scientific">Fragilariopsis cylindrus CCMP1102</name>
    <dbReference type="NCBI Taxonomy" id="635003"/>
    <lineage>
        <taxon>Eukaryota</taxon>
        <taxon>Sar</taxon>
        <taxon>Stramenopiles</taxon>
        <taxon>Ochrophyta</taxon>
        <taxon>Bacillariophyta</taxon>
        <taxon>Bacillariophyceae</taxon>
        <taxon>Bacillariophycidae</taxon>
        <taxon>Bacillariales</taxon>
        <taxon>Bacillariaceae</taxon>
        <taxon>Fragilariopsis</taxon>
    </lineage>
</organism>
<proteinExistence type="predicted"/>
<feature type="region of interest" description="Disordered" evidence="1">
    <location>
        <begin position="338"/>
        <end position="360"/>
    </location>
</feature>
<dbReference type="KEGG" id="fcy:FRACYDRAFT_242182"/>
<protein>
    <submittedName>
        <fullName evidence="2">Uncharacterized protein</fullName>
    </submittedName>
</protein>
<feature type="compositionally biased region" description="Low complexity" evidence="1">
    <location>
        <begin position="349"/>
        <end position="360"/>
    </location>
</feature>
<feature type="compositionally biased region" description="Polar residues" evidence="1">
    <location>
        <begin position="306"/>
        <end position="317"/>
    </location>
</feature>
<dbReference type="InParanoid" id="A0A1E7F6S7"/>
<dbReference type="OrthoDB" id="46716at2759"/>